<dbReference type="FunFam" id="1.10.472.10:FF:000021">
    <property type="entry name" value="Cyclin-K (Predicted)"/>
    <property type="match status" value="1"/>
</dbReference>
<dbReference type="AlphaFoldDB" id="A0A8J1Y5S4"/>
<dbReference type="Pfam" id="PF21797">
    <property type="entry name" value="CycT2-like_C"/>
    <property type="match status" value="1"/>
</dbReference>
<feature type="compositionally biased region" description="Basic and acidic residues" evidence="3">
    <location>
        <begin position="294"/>
        <end position="313"/>
    </location>
</feature>
<comment type="caution">
    <text evidence="4">The sequence shown here is derived from an EMBL/GenBank/DDBJ whole genome shotgun (WGS) entry which is preliminary data.</text>
</comment>
<evidence type="ECO:0000256" key="2">
    <source>
        <dbReference type="RuleBase" id="RU000383"/>
    </source>
</evidence>
<comment type="similarity">
    <text evidence="2">Belongs to the cyclin family.</text>
</comment>
<feature type="region of interest" description="Disordered" evidence="3">
    <location>
        <begin position="372"/>
        <end position="578"/>
    </location>
</feature>
<dbReference type="InterPro" id="IPR043198">
    <property type="entry name" value="Cyclin/Ssn8"/>
</dbReference>
<dbReference type="GO" id="GO:0006357">
    <property type="term" value="P:regulation of transcription by RNA polymerase II"/>
    <property type="evidence" value="ECO:0007669"/>
    <property type="project" value="InterPro"/>
</dbReference>
<organism evidence="4 5">
    <name type="scientific">Owenia fusiformis</name>
    <name type="common">Polychaete worm</name>
    <dbReference type="NCBI Taxonomy" id="6347"/>
    <lineage>
        <taxon>Eukaryota</taxon>
        <taxon>Metazoa</taxon>
        <taxon>Spiralia</taxon>
        <taxon>Lophotrochozoa</taxon>
        <taxon>Annelida</taxon>
        <taxon>Polychaeta</taxon>
        <taxon>Sedentaria</taxon>
        <taxon>Canalipalpata</taxon>
        <taxon>Sabellida</taxon>
        <taxon>Oweniida</taxon>
        <taxon>Oweniidae</taxon>
        <taxon>Owenia</taxon>
    </lineage>
</organism>
<evidence type="ECO:0000256" key="1">
    <source>
        <dbReference type="ARBA" id="ARBA00023127"/>
    </source>
</evidence>
<name>A0A8J1Y5S4_OWEFU</name>
<dbReference type="Gene3D" id="1.10.472.10">
    <property type="entry name" value="Cyclin-like"/>
    <property type="match status" value="2"/>
</dbReference>
<dbReference type="Pfam" id="PF00134">
    <property type="entry name" value="Cyclin_N"/>
    <property type="match status" value="1"/>
</dbReference>
<dbReference type="CDD" id="cd20531">
    <property type="entry name" value="CYCLIN_CCNK_rpt2"/>
    <property type="match status" value="1"/>
</dbReference>
<sequence>MPCWYYDKADLLNTPSYRDGLDPDTEARYRREGARFIIDTGTKMGLRYDTCATGVVFFHRFYMFHSFKEFHRYVTSACCLFLAGKVEETPKKCKDIIKTARGMLDETQFKAYGENPKEEVMTLERILLQTIKFDLQIEHPYKYLLKYAKQLKGDKTKLQKMVQMGWTFVNDSLCTTLCLHWEPEVIAVGLIYLASRLSKCDISDWHGKQPGFKGKWWEVFVEDVTIELIEEICHSVLDLYSGSKAGGEGSARYGGNSPPPPPPDKRDRESRKRKHESARDSKRDRYANSGRPPSRQEKDRDRSSQSRSAERNSKAPQSAPPGPQNSHPPVVAQQPPGGYSYTSAAPPGGNTYTYSNMAANASFMSGEGAADIQNILSSQGSRKEESSSNHGNYNQPPPPSQVYSQPQSGGQFSQQQQPQYQQQQQAPLPQQNHQQQQQYPPQQQQAGFPQQQQPGGFNQQGGFNQAGSGNFQQQNQPPVQQQQYNQQQQQFPQQQHGQPQQHVGYQQQQNFQQQQQQRGTAPQNFQQQQNFQPLGQNQQFRNQNPPNQFSNQGQNFQQQNFGGFPPRGPQGGNIGGRR</sequence>
<dbReference type="GO" id="GO:0016538">
    <property type="term" value="F:cyclin-dependent protein serine/threonine kinase regulator activity"/>
    <property type="evidence" value="ECO:0007669"/>
    <property type="project" value="InterPro"/>
</dbReference>
<evidence type="ECO:0000313" key="4">
    <source>
        <dbReference type="EMBL" id="CAH1793074.1"/>
    </source>
</evidence>
<feature type="compositionally biased region" description="Gly residues" evidence="3">
    <location>
        <begin position="569"/>
        <end position="578"/>
    </location>
</feature>
<proteinExistence type="inferred from homology"/>
<dbReference type="SUPFAM" id="SSF47954">
    <property type="entry name" value="Cyclin-like"/>
    <property type="match status" value="2"/>
</dbReference>
<protein>
    <submittedName>
        <fullName evidence="4">Uncharacterized protein</fullName>
    </submittedName>
</protein>
<reference evidence="4" key="1">
    <citation type="submission" date="2022-03" db="EMBL/GenBank/DDBJ databases">
        <authorList>
            <person name="Martin C."/>
        </authorList>
    </citation>
    <scope>NUCLEOTIDE SEQUENCE</scope>
</reference>
<accession>A0A8J1Y5S4</accession>
<dbReference type="SMART" id="SM00385">
    <property type="entry name" value="CYCLIN"/>
    <property type="match status" value="2"/>
</dbReference>
<dbReference type="InterPro" id="IPR036915">
    <property type="entry name" value="Cyclin-like_sf"/>
</dbReference>
<dbReference type="EMBL" id="CAIIXF020000008">
    <property type="protein sequence ID" value="CAH1793074.1"/>
    <property type="molecule type" value="Genomic_DNA"/>
</dbReference>
<evidence type="ECO:0000256" key="3">
    <source>
        <dbReference type="SAM" id="MobiDB-lite"/>
    </source>
</evidence>
<dbReference type="InterPro" id="IPR006671">
    <property type="entry name" value="Cyclin_N"/>
</dbReference>
<feature type="compositionally biased region" description="Basic and acidic residues" evidence="3">
    <location>
        <begin position="277"/>
        <end position="286"/>
    </location>
</feature>
<feature type="region of interest" description="Disordered" evidence="3">
    <location>
        <begin position="247"/>
        <end position="355"/>
    </location>
</feature>
<dbReference type="Proteomes" id="UP000749559">
    <property type="component" value="Unassembled WGS sequence"/>
</dbReference>
<keyword evidence="1 2" id="KW-0195">Cyclin</keyword>
<dbReference type="InterPro" id="IPR013763">
    <property type="entry name" value="Cyclin-like_dom"/>
</dbReference>
<gene>
    <name evidence="4" type="ORF">OFUS_LOCUS17971</name>
</gene>
<feature type="compositionally biased region" description="Low complexity" evidence="3">
    <location>
        <begin position="401"/>
        <end position="564"/>
    </location>
</feature>
<dbReference type="OrthoDB" id="25002at2759"/>
<evidence type="ECO:0000313" key="5">
    <source>
        <dbReference type="Proteomes" id="UP000749559"/>
    </source>
</evidence>
<dbReference type="PANTHER" id="PTHR10026">
    <property type="entry name" value="CYCLIN"/>
    <property type="match status" value="1"/>
</dbReference>
<dbReference type="CDD" id="cd20530">
    <property type="entry name" value="CYCLIN_CCNK_rpt1"/>
    <property type="match status" value="1"/>
</dbReference>
<keyword evidence="5" id="KW-1185">Reference proteome</keyword>